<dbReference type="PROSITE" id="PS00012">
    <property type="entry name" value="PHOSPHOPANTETHEINE"/>
    <property type="match status" value="1"/>
</dbReference>
<evidence type="ECO:0000256" key="1">
    <source>
        <dbReference type="ARBA" id="ARBA00022450"/>
    </source>
</evidence>
<protein>
    <submittedName>
        <fullName evidence="4">Actinorhodin polyketide synthase acyl carrier protein</fullName>
    </submittedName>
</protein>
<evidence type="ECO:0000259" key="3">
    <source>
        <dbReference type="PROSITE" id="PS50075"/>
    </source>
</evidence>
<name>A0A8J3JJ46_9ACTN</name>
<keyword evidence="2" id="KW-0597">Phosphoprotein</keyword>
<comment type="caution">
    <text evidence="4">The sequence shown here is derived from an EMBL/GenBank/DDBJ whole genome shotgun (WGS) entry which is preliminary data.</text>
</comment>
<feature type="domain" description="Carrier" evidence="3">
    <location>
        <begin position="3"/>
        <end position="81"/>
    </location>
</feature>
<dbReference type="EMBL" id="BONF01000004">
    <property type="protein sequence ID" value="GIF79084.1"/>
    <property type="molecule type" value="Genomic_DNA"/>
</dbReference>
<dbReference type="Proteomes" id="UP000601223">
    <property type="component" value="Unassembled WGS sequence"/>
</dbReference>
<dbReference type="InterPro" id="IPR036736">
    <property type="entry name" value="ACP-like_sf"/>
</dbReference>
<dbReference type="Gene3D" id="1.10.1200.10">
    <property type="entry name" value="ACP-like"/>
    <property type="match status" value="1"/>
</dbReference>
<dbReference type="SUPFAM" id="SSF47336">
    <property type="entry name" value="ACP-like"/>
    <property type="match status" value="1"/>
</dbReference>
<evidence type="ECO:0000313" key="4">
    <source>
        <dbReference type="EMBL" id="GIF79084.1"/>
    </source>
</evidence>
<evidence type="ECO:0000256" key="2">
    <source>
        <dbReference type="ARBA" id="ARBA00022553"/>
    </source>
</evidence>
<keyword evidence="5" id="KW-1185">Reference proteome</keyword>
<proteinExistence type="predicted"/>
<dbReference type="PROSITE" id="PS50075">
    <property type="entry name" value="CARRIER"/>
    <property type="match status" value="1"/>
</dbReference>
<organism evidence="4 5">
    <name type="scientific">Catellatospora bangladeshensis</name>
    <dbReference type="NCBI Taxonomy" id="310355"/>
    <lineage>
        <taxon>Bacteria</taxon>
        <taxon>Bacillati</taxon>
        <taxon>Actinomycetota</taxon>
        <taxon>Actinomycetes</taxon>
        <taxon>Micromonosporales</taxon>
        <taxon>Micromonosporaceae</taxon>
        <taxon>Catellatospora</taxon>
    </lineage>
</organism>
<sequence length="86" mass="9190">MTDFTIEDVRRILRDVAGADERVDLDGDIAATSFADLGYDSLALLEATARLQRELSIRLPDDAVLAVSTPGQLIDLVSSTRAGALS</sequence>
<dbReference type="Pfam" id="PF00550">
    <property type="entry name" value="PP-binding"/>
    <property type="match status" value="1"/>
</dbReference>
<evidence type="ECO:0000313" key="5">
    <source>
        <dbReference type="Proteomes" id="UP000601223"/>
    </source>
</evidence>
<accession>A0A8J3JJ46</accession>
<dbReference type="RefSeq" id="WP_203741097.1">
    <property type="nucleotide sequence ID" value="NZ_BONF01000004.1"/>
</dbReference>
<gene>
    <name evidence="4" type="ORF">Cba03nite_04330</name>
</gene>
<dbReference type="InterPro" id="IPR006162">
    <property type="entry name" value="Ppantetheine_attach_site"/>
</dbReference>
<reference evidence="4 5" key="1">
    <citation type="submission" date="2021-01" db="EMBL/GenBank/DDBJ databases">
        <title>Whole genome shotgun sequence of Catellatospora bangladeshensis NBRC 107357.</title>
        <authorList>
            <person name="Komaki H."/>
            <person name="Tamura T."/>
        </authorList>
    </citation>
    <scope>NUCLEOTIDE SEQUENCE [LARGE SCALE GENOMIC DNA]</scope>
    <source>
        <strain evidence="4 5">NBRC 107357</strain>
    </source>
</reference>
<keyword evidence="1" id="KW-0596">Phosphopantetheine</keyword>
<dbReference type="AlphaFoldDB" id="A0A8J3JJ46"/>
<dbReference type="InterPro" id="IPR009081">
    <property type="entry name" value="PP-bd_ACP"/>
</dbReference>